<dbReference type="AlphaFoldDB" id="A0A7X0EC74"/>
<evidence type="ECO:0000256" key="5">
    <source>
        <dbReference type="ARBA" id="ARBA00022777"/>
    </source>
</evidence>
<evidence type="ECO:0000256" key="3">
    <source>
        <dbReference type="ARBA" id="ARBA00022697"/>
    </source>
</evidence>
<name>A0A7X0EC74_9PROT</name>
<keyword evidence="12" id="KW-1185">Reference proteome</keyword>
<comment type="catalytic activity">
    <reaction evidence="8">
        <text>L-homoserine + ATP = O-phospho-L-homoserine + ADP + H(+)</text>
        <dbReference type="Rhea" id="RHEA:13985"/>
        <dbReference type="ChEBI" id="CHEBI:15378"/>
        <dbReference type="ChEBI" id="CHEBI:30616"/>
        <dbReference type="ChEBI" id="CHEBI:57476"/>
        <dbReference type="ChEBI" id="CHEBI:57590"/>
        <dbReference type="ChEBI" id="CHEBI:456216"/>
        <dbReference type="EC" id="2.7.1.39"/>
    </reaction>
</comment>
<keyword evidence="2 8" id="KW-0808">Transferase</keyword>
<feature type="domain" description="Aminoglycoside phosphotransferase" evidence="10">
    <location>
        <begin position="27"/>
        <end position="262"/>
    </location>
</feature>
<dbReference type="PANTHER" id="PTHR21064">
    <property type="entry name" value="AMINOGLYCOSIDE PHOSPHOTRANSFERASE DOMAIN-CONTAINING PROTEIN-RELATED"/>
    <property type="match status" value="1"/>
</dbReference>
<dbReference type="NCBIfam" id="TIGR00938">
    <property type="entry name" value="thrB_alt"/>
    <property type="match status" value="1"/>
</dbReference>
<gene>
    <name evidence="8" type="primary">thrB</name>
    <name evidence="11" type="ORF">FHS74_000254</name>
</gene>
<dbReference type="EMBL" id="JACIIZ010000001">
    <property type="protein sequence ID" value="MBB6249721.1"/>
    <property type="molecule type" value="Genomic_DNA"/>
</dbReference>
<organism evidence="11 12">
    <name type="scientific">Nitrospirillum iridis</name>
    <dbReference type="NCBI Taxonomy" id="765888"/>
    <lineage>
        <taxon>Bacteria</taxon>
        <taxon>Pseudomonadati</taxon>
        <taxon>Pseudomonadota</taxon>
        <taxon>Alphaproteobacteria</taxon>
        <taxon>Rhodospirillales</taxon>
        <taxon>Azospirillaceae</taxon>
        <taxon>Nitrospirillum</taxon>
    </lineage>
</organism>
<keyword evidence="3 8" id="KW-0791">Threonine biosynthesis</keyword>
<reference evidence="11 12" key="1">
    <citation type="submission" date="2020-08" db="EMBL/GenBank/DDBJ databases">
        <title>Genomic Encyclopedia of Type Strains, Phase IV (KMG-IV): sequencing the most valuable type-strain genomes for metagenomic binning, comparative biology and taxonomic classification.</title>
        <authorList>
            <person name="Goeker M."/>
        </authorList>
    </citation>
    <scope>NUCLEOTIDE SEQUENCE [LARGE SCALE GENOMIC DNA]</scope>
    <source>
        <strain evidence="11 12">DSM 22198</strain>
    </source>
</reference>
<dbReference type="RefSeq" id="WP_184796704.1">
    <property type="nucleotide sequence ID" value="NZ_JACIIZ010000001.1"/>
</dbReference>
<evidence type="ECO:0000256" key="1">
    <source>
        <dbReference type="ARBA" id="ARBA00022605"/>
    </source>
</evidence>
<dbReference type="Gene3D" id="3.30.200.20">
    <property type="entry name" value="Phosphorylase Kinase, domain 1"/>
    <property type="match status" value="1"/>
</dbReference>
<protein>
    <recommendedName>
        <fullName evidence="8 9">Homoserine kinase</fullName>
        <shortName evidence="8">HK</shortName>
        <shortName evidence="8">HSK</shortName>
        <ecNumber evidence="8 9">2.7.1.39</ecNumber>
    </recommendedName>
</protein>
<dbReference type="InterPro" id="IPR050249">
    <property type="entry name" value="Pseudomonas-type_ThrB"/>
</dbReference>
<dbReference type="InterPro" id="IPR005280">
    <property type="entry name" value="Homoserine_kinase_II"/>
</dbReference>
<sequence length="335" mass="36064">MAVYTEVTDEELRAFIADYAIGDVISCKGIAEGVENSNYLMVTTEGPYILTLYEKRVNPADLPFFLGLMRHLAARGIVCPQPVPGRDGVALRVLAGRPAVIVTFLTGMWPRRILPEHCAALGTALAQLHLAGADYAVARPNSLSLDGWRGLVAATREGADGVKPGLAAVLADELAALSALWPGHGGRPGLPQGIIHADLFPDNVFFRDGALSGLIDFYFACTDMLAYDLAICLNAWCFEADGAFNVTKSRLLLANYARVRPLSAAEVAALPLLARGSALRFLLTRLYDWLNTPAGALVKRKDPLEYLHKLRFHQQARGLADYGLAPGDLALADAP</sequence>
<keyword evidence="1 8" id="KW-0028">Amino-acid biosynthesis</keyword>
<comment type="similarity">
    <text evidence="7 8">Belongs to the pseudomonas-type ThrB family.</text>
</comment>
<dbReference type="PANTHER" id="PTHR21064:SF6">
    <property type="entry name" value="AMINOGLYCOSIDE PHOSPHOTRANSFERASE DOMAIN-CONTAINING PROTEIN"/>
    <property type="match status" value="1"/>
</dbReference>
<dbReference type="GO" id="GO:0009088">
    <property type="term" value="P:threonine biosynthetic process"/>
    <property type="evidence" value="ECO:0007669"/>
    <property type="project" value="UniProtKB-UniRule"/>
</dbReference>
<keyword evidence="6 8" id="KW-0067">ATP-binding</keyword>
<comment type="pathway">
    <text evidence="8">Amino-acid biosynthesis; L-threonine biosynthesis; L-threonine from L-aspartate: step 4/5.</text>
</comment>
<dbReference type="Pfam" id="PF01636">
    <property type="entry name" value="APH"/>
    <property type="match status" value="1"/>
</dbReference>
<dbReference type="InterPro" id="IPR011009">
    <property type="entry name" value="Kinase-like_dom_sf"/>
</dbReference>
<accession>A0A7X0EC74</accession>
<dbReference type="Gene3D" id="3.90.1200.10">
    <property type="match status" value="1"/>
</dbReference>
<evidence type="ECO:0000256" key="7">
    <source>
        <dbReference type="ARBA" id="ARBA00038240"/>
    </source>
</evidence>
<evidence type="ECO:0000256" key="8">
    <source>
        <dbReference type="HAMAP-Rule" id="MF_00301"/>
    </source>
</evidence>
<evidence type="ECO:0000256" key="9">
    <source>
        <dbReference type="NCBIfam" id="TIGR00938"/>
    </source>
</evidence>
<proteinExistence type="inferred from homology"/>
<evidence type="ECO:0000259" key="10">
    <source>
        <dbReference type="Pfam" id="PF01636"/>
    </source>
</evidence>
<comment type="caution">
    <text evidence="11">The sequence shown here is derived from an EMBL/GenBank/DDBJ whole genome shotgun (WGS) entry which is preliminary data.</text>
</comment>
<dbReference type="UniPathway" id="UPA00050">
    <property type="reaction ID" value="UER00064"/>
</dbReference>
<evidence type="ECO:0000256" key="2">
    <source>
        <dbReference type="ARBA" id="ARBA00022679"/>
    </source>
</evidence>
<keyword evidence="5 8" id="KW-0418">Kinase</keyword>
<dbReference type="GO" id="GO:0005524">
    <property type="term" value="F:ATP binding"/>
    <property type="evidence" value="ECO:0007669"/>
    <property type="project" value="UniProtKB-KW"/>
</dbReference>
<dbReference type="HAMAP" id="MF_00301">
    <property type="entry name" value="Homoser_kinase_2"/>
    <property type="match status" value="1"/>
</dbReference>
<dbReference type="SUPFAM" id="SSF56112">
    <property type="entry name" value="Protein kinase-like (PK-like)"/>
    <property type="match status" value="1"/>
</dbReference>
<evidence type="ECO:0000313" key="11">
    <source>
        <dbReference type="EMBL" id="MBB6249721.1"/>
    </source>
</evidence>
<evidence type="ECO:0000256" key="4">
    <source>
        <dbReference type="ARBA" id="ARBA00022741"/>
    </source>
</evidence>
<keyword evidence="4 8" id="KW-0547">Nucleotide-binding</keyword>
<evidence type="ECO:0000256" key="6">
    <source>
        <dbReference type="ARBA" id="ARBA00022840"/>
    </source>
</evidence>
<dbReference type="CDD" id="cd05153">
    <property type="entry name" value="HomoserineK_II"/>
    <property type="match status" value="1"/>
</dbReference>
<dbReference type="NCBIfam" id="NF003558">
    <property type="entry name" value="PRK05231.1"/>
    <property type="match status" value="1"/>
</dbReference>
<dbReference type="Proteomes" id="UP000539175">
    <property type="component" value="Unassembled WGS sequence"/>
</dbReference>
<evidence type="ECO:0000313" key="12">
    <source>
        <dbReference type="Proteomes" id="UP000539175"/>
    </source>
</evidence>
<dbReference type="GO" id="GO:0004413">
    <property type="term" value="F:homoserine kinase activity"/>
    <property type="evidence" value="ECO:0007669"/>
    <property type="project" value="UniProtKB-UniRule"/>
</dbReference>
<dbReference type="EC" id="2.7.1.39" evidence="8 9"/>
<dbReference type="InterPro" id="IPR002575">
    <property type="entry name" value="Aminoglycoside_PTrfase"/>
</dbReference>